<evidence type="ECO:0000313" key="3">
    <source>
        <dbReference type="Proteomes" id="UP000003340"/>
    </source>
</evidence>
<keyword evidence="2" id="KW-0540">Nuclease</keyword>
<dbReference type="HOGENOM" id="CLU_046677_0_0_9"/>
<dbReference type="InterPro" id="IPR013022">
    <property type="entry name" value="Xyl_isomerase-like_TIM-brl"/>
</dbReference>
<gene>
    <name evidence="2" type="ORF">CLOSTMETH_03278</name>
</gene>
<dbReference type="SUPFAM" id="SSF51658">
    <property type="entry name" value="Xylose isomerase-like"/>
    <property type="match status" value="1"/>
</dbReference>
<reference evidence="2 3" key="1">
    <citation type="submission" date="2009-01" db="EMBL/GenBank/DDBJ databases">
        <authorList>
            <person name="Fulton L."/>
            <person name="Clifton S."/>
            <person name="Fulton B."/>
            <person name="Xu J."/>
            <person name="Minx P."/>
            <person name="Pepin K.H."/>
            <person name="Johnson M."/>
            <person name="Bhonagiri V."/>
            <person name="Nash W.E."/>
            <person name="Mardis E.R."/>
            <person name="Wilson R.K."/>
        </authorList>
    </citation>
    <scope>NUCLEOTIDE SEQUENCE [LARGE SCALE GENOMIC DNA]</scope>
    <source>
        <strain evidence="2 3">DSM 5476</strain>
    </source>
</reference>
<dbReference type="InterPro" id="IPR036237">
    <property type="entry name" value="Xyl_isomerase-like_sf"/>
</dbReference>
<dbReference type="Pfam" id="PF01261">
    <property type="entry name" value="AP_endonuc_2"/>
    <property type="match status" value="1"/>
</dbReference>
<evidence type="ECO:0000313" key="2">
    <source>
        <dbReference type="EMBL" id="EEG29165.1"/>
    </source>
</evidence>
<dbReference type="Gene3D" id="3.20.20.150">
    <property type="entry name" value="Divalent-metal-dependent TIM barrel enzymes"/>
    <property type="match status" value="1"/>
</dbReference>
<protein>
    <submittedName>
        <fullName evidence="2">AP endonuclease, family 2</fullName>
    </submittedName>
</protein>
<dbReference type="STRING" id="537013.CLOSTMETH_03278"/>
<accession>C0EH78</accession>
<dbReference type="Proteomes" id="UP000003340">
    <property type="component" value="Unassembled WGS sequence"/>
</dbReference>
<comment type="caution">
    <text evidence="2">The sequence shown here is derived from an EMBL/GenBank/DDBJ whole genome shotgun (WGS) entry which is preliminary data.</text>
</comment>
<sequence>MYTLLHIVRNDQSLSEYADASDLEASCFPYCDGFEMICAGEDSRNILRPQAVIGVHLSFYSYWLDFWQNDTRRLISEFGSLEICHGFYGGSGRETLINRFQRELDEAQQLGARYVVFHVSDVTLEETFTNCYHHTDEEVIDAAAQLINMLLDGKGYTFDFLMENLWYPGLRLTDPALTRRLLDQVHFPKKGLLLDTGHLLHTNTALRSGEDACRYLHSILDRHGDLCRFIRGVHLHQSLSGEYAEQARQQIPPMEPDYYDRFAQSYAHVGKIDTHQPMLFAGTRELIERISPRYLVYEILARCRAEQLKLLRMQAEVFR</sequence>
<dbReference type="AlphaFoldDB" id="C0EH78"/>
<organism evidence="2 3">
    <name type="scientific">[Clostridium] methylpentosum DSM 5476</name>
    <dbReference type="NCBI Taxonomy" id="537013"/>
    <lineage>
        <taxon>Bacteria</taxon>
        <taxon>Bacillati</taxon>
        <taxon>Bacillota</taxon>
        <taxon>Clostridia</taxon>
        <taxon>Eubacteriales</taxon>
        <taxon>Oscillospiraceae</taxon>
        <taxon>Oscillospiraceae incertae sedis</taxon>
    </lineage>
</organism>
<keyword evidence="2" id="KW-0378">Hydrolase</keyword>
<reference evidence="2 3" key="2">
    <citation type="submission" date="2009-02" db="EMBL/GenBank/DDBJ databases">
        <title>Draft genome sequence of Clostridium methylpentosum (DSM 5476).</title>
        <authorList>
            <person name="Sudarsanam P."/>
            <person name="Ley R."/>
            <person name="Guruge J."/>
            <person name="Turnbaugh P.J."/>
            <person name="Mahowald M."/>
            <person name="Liep D."/>
            <person name="Gordon J."/>
        </authorList>
    </citation>
    <scope>NUCLEOTIDE SEQUENCE [LARGE SCALE GENOMIC DNA]</scope>
    <source>
        <strain evidence="2 3">DSM 5476</strain>
    </source>
</reference>
<keyword evidence="3" id="KW-1185">Reference proteome</keyword>
<dbReference type="EMBL" id="ACEC01000115">
    <property type="protein sequence ID" value="EEG29165.1"/>
    <property type="molecule type" value="Genomic_DNA"/>
</dbReference>
<keyword evidence="2" id="KW-0255">Endonuclease</keyword>
<dbReference type="eggNOG" id="COG1082">
    <property type="taxonomic scope" value="Bacteria"/>
</dbReference>
<proteinExistence type="predicted"/>
<name>C0EH78_9FIRM</name>
<dbReference type="GO" id="GO:0004519">
    <property type="term" value="F:endonuclease activity"/>
    <property type="evidence" value="ECO:0007669"/>
    <property type="project" value="UniProtKB-KW"/>
</dbReference>
<feature type="domain" description="Xylose isomerase-like TIM barrel" evidence="1">
    <location>
        <begin position="59"/>
        <end position="245"/>
    </location>
</feature>
<evidence type="ECO:0000259" key="1">
    <source>
        <dbReference type="Pfam" id="PF01261"/>
    </source>
</evidence>